<dbReference type="InterPro" id="IPR023885">
    <property type="entry name" value="4Fe4S-binding_SPASM_dom"/>
</dbReference>
<dbReference type="GO" id="GO:0046872">
    <property type="term" value="F:metal ion binding"/>
    <property type="evidence" value="ECO:0007669"/>
    <property type="project" value="UniProtKB-KW"/>
</dbReference>
<evidence type="ECO:0000256" key="3">
    <source>
        <dbReference type="ARBA" id="ARBA00023004"/>
    </source>
</evidence>
<reference evidence="7" key="1">
    <citation type="submission" date="2018-05" db="EMBL/GenBank/DDBJ databases">
        <authorList>
            <person name="Lanie J.A."/>
            <person name="Ng W.-L."/>
            <person name="Kazmierczak K.M."/>
            <person name="Andrzejewski T.M."/>
            <person name="Davidsen T.M."/>
            <person name="Wayne K.J."/>
            <person name="Tettelin H."/>
            <person name="Glass J.I."/>
            <person name="Rusch D."/>
            <person name="Podicherti R."/>
            <person name="Tsui H.-C.T."/>
            <person name="Winkler M.E."/>
        </authorList>
    </citation>
    <scope>NUCLEOTIDE SEQUENCE</scope>
</reference>
<proteinExistence type="predicted"/>
<evidence type="ECO:0000256" key="1">
    <source>
        <dbReference type="ARBA" id="ARBA00022691"/>
    </source>
</evidence>
<dbReference type="SFLD" id="SFLDG01067">
    <property type="entry name" value="SPASM/twitch_domain_containing"/>
    <property type="match status" value="1"/>
</dbReference>
<dbReference type="InterPro" id="IPR058240">
    <property type="entry name" value="rSAM_sf"/>
</dbReference>
<dbReference type="CDD" id="cd21109">
    <property type="entry name" value="SPASM"/>
    <property type="match status" value="1"/>
</dbReference>
<dbReference type="NCBIfam" id="NF033640">
    <property type="entry name" value="N_Twi_rSAM"/>
    <property type="match status" value="1"/>
</dbReference>
<feature type="domain" description="Radical SAM core" evidence="5">
    <location>
        <begin position="100"/>
        <end position="259"/>
    </location>
</feature>
<sequence>MVTNCSNFYNGIFINPNGSVKPCCRFSKDLNLKWNNDPNEILNSKEYEDLRQKAQKNVYIDGCNKCYDEDKSGFMSLRQRFNKKFSRPKHSLEYLELAFNNVCNLTCIGCEPKYSNLWGRKLGYISPETSNNFHLKDNFEDLSYVSFFGGEPFATQNHQQFLHFLIERNLAKNITIEYTTNCTLNPKPEWKETIKHFKKTIIICSIDGIGKVNDNIRIGSQWNKTSEVFNKFKSMGVELWVNTVVMTENVFHLKELSEWINSNNVDRWTCNVLTWPRELSIATLSNANKQKLYLTIENLKITDKE</sequence>
<dbReference type="InterPro" id="IPR007197">
    <property type="entry name" value="rSAM"/>
</dbReference>
<dbReference type="SUPFAM" id="SSF102114">
    <property type="entry name" value="Radical SAM enzymes"/>
    <property type="match status" value="2"/>
</dbReference>
<dbReference type="PANTHER" id="PTHR11228">
    <property type="entry name" value="RADICAL SAM DOMAIN PROTEIN"/>
    <property type="match status" value="1"/>
</dbReference>
<dbReference type="GO" id="GO:0051536">
    <property type="term" value="F:iron-sulfur cluster binding"/>
    <property type="evidence" value="ECO:0007669"/>
    <property type="project" value="UniProtKB-KW"/>
</dbReference>
<dbReference type="Gene3D" id="3.20.20.70">
    <property type="entry name" value="Aldolase class I"/>
    <property type="match status" value="2"/>
</dbReference>
<dbReference type="InterPro" id="IPR013785">
    <property type="entry name" value="Aldolase_TIM"/>
</dbReference>
<protein>
    <submittedName>
        <fullName evidence="7">Uncharacterized protein</fullName>
    </submittedName>
</protein>
<keyword evidence="1" id="KW-0949">S-adenosyl-L-methionine</keyword>
<dbReference type="SFLD" id="SFLDS00029">
    <property type="entry name" value="Radical_SAM"/>
    <property type="match status" value="1"/>
</dbReference>
<evidence type="ECO:0000256" key="4">
    <source>
        <dbReference type="ARBA" id="ARBA00023014"/>
    </source>
</evidence>
<name>A0A382NK34_9ZZZZ</name>
<dbReference type="EMBL" id="UINC01100978">
    <property type="protein sequence ID" value="SVC61446.1"/>
    <property type="molecule type" value="Genomic_DNA"/>
</dbReference>
<dbReference type="InterPro" id="IPR050377">
    <property type="entry name" value="Radical_SAM_PqqE_MftC-like"/>
</dbReference>
<dbReference type="GO" id="GO:0003824">
    <property type="term" value="F:catalytic activity"/>
    <property type="evidence" value="ECO:0007669"/>
    <property type="project" value="InterPro"/>
</dbReference>
<gene>
    <name evidence="7" type="ORF">METZ01_LOCUS314300</name>
</gene>
<dbReference type="AlphaFoldDB" id="A0A382NK34"/>
<accession>A0A382NK34</accession>
<organism evidence="7">
    <name type="scientific">marine metagenome</name>
    <dbReference type="NCBI Taxonomy" id="408172"/>
    <lineage>
        <taxon>unclassified sequences</taxon>
        <taxon>metagenomes</taxon>
        <taxon>ecological metagenomes</taxon>
    </lineage>
</organism>
<dbReference type="Pfam" id="PF04055">
    <property type="entry name" value="Radical_SAM"/>
    <property type="match status" value="1"/>
</dbReference>
<feature type="domain" description="4Fe4S-binding SPASM" evidence="6">
    <location>
        <begin position="5"/>
        <end position="67"/>
    </location>
</feature>
<feature type="non-terminal residue" evidence="7">
    <location>
        <position position="305"/>
    </location>
</feature>
<evidence type="ECO:0000256" key="2">
    <source>
        <dbReference type="ARBA" id="ARBA00022723"/>
    </source>
</evidence>
<keyword evidence="4" id="KW-0411">Iron-sulfur</keyword>
<evidence type="ECO:0000259" key="5">
    <source>
        <dbReference type="Pfam" id="PF04055"/>
    </source>
</evidence>
<keyword evidence="2" id="KW-0479">Metal-binding</keyword>
<evidence type="ECO:0000313" key="7">
    <source>
        <dbReference type="EMBL" id="SVC61446.1"/>
    </source>
</evidence>
<dbReference type="PANTHER" id="PTHR11228:SF7">
    <property type="entry name" value="PQQA PEPTIDE CYCLASE"/>
    <property type="match status" value="1"/>
</dbReference>
<keyword evidence="3" id="KW-0408">Iron</keyword>
<dbReference type="Pfam" id="PF13186">
    <property type="entry name" value="SPASM"/>
    <property type="match status" value="1"/>
</dbReference>
<evidence type="ECO:0000259" key="6">
    <source>
        <dbReference type="Pfam" id="PF13186"/>
    </source>
</evidence>